<evidence type="ECO:0000313" key="2">
    <source>
        <dbReference type="EMBL" id="SEK20222.1"/>
    </source>
</evidence>
<dbReference type="EMBL" id="FOAJ01000001">
    <property type="protein sequence ID" value="SEK20222.1"/>
    <property type="molecule type" value="Genomic_DNA"/>
</dbReference>
<dbReference type="Gene3D" id="3.90.25.10">
    <property type="entry name" value="UDP-galactose 4-epimerase, domain 1"/>
    <property type="match status" value="1"/>
</dbReference>
<dbReference type="Proteomes" id="UP000199120">
    <property type="component" value="Unassembled WGS sequence"/>
</dbReference>
<dbReference type="Gene3D" id="3.40.50.720">
    <property type="entry name" value="NAD(P)-binding Rossmann-like Domain"/>
    <property type="match status" value="1"/>
</dbReference>
<name>A0A1H7F7C3_9BURK</name>
<dbReference type="STRING" id="416943.SAMN05445871_6133"/>
<dbReference type="OrthoDB" id="9780595at2"/>
<protein>
    <submittedName>
        <fullName evidence="2">Uncharacterized conserved protein YbjT, contains NAD(P)-binding and DUF2867 domains</fullName>
    </submittedName>
</protein>
<evidence type="ECO:0000259" key="1">
    <source>
        <dbReference type="Pfam" id="PF05368"/>
    </source>
</evidence>
<gene>
    <name evidence="2" type="ORF">SAMN05192542_101133</name>
</gene>
<dbReference type="Pfam" id="PF05368">
    <property type="entry name" value="NmrA"/>
    <property type="match status" value="1"/>
</dbReference>
<evidence type="ECO:0000313" key="3">
    <source>
        <dbReference type="Proteomes" id="UP000199120"/>
    </source>
</evidence>
<dbReference type="SUPFAM" id="SSF51735">
    <property type="entry name" value="NAD(P)-binding Rossmann-fold domains"/>
    <property type="match status" value="1"/>
</dbReference>
<dbReference type="PANTHER" id="PTHR43162">
    <property type="match status" value="1"/>
</dbReference>
<dbReference type="InterPro" id="IPR051604">
    <property type="entry name" value="Ergot_Alk_Oxidoreductase"/>
</dbReference>
<feature type="domain" description="NmrA-like" evidence="1">
    <location>
        <begin position="1"/>
        <end position="242"/>
    </location>
</feature>
<keyword evidence="3" id="KW-1185">Reference proteome</keyword>
<reference evidence="3" key="1">
    <citation type="submission" date="2016-10" db="EMBL/GenBank/DDBJ databases">
        <authorList>
            <person name="Varghese N."/>
            <person name="Submissions S."/>
        </authorList>
    </citation>
    <scope>NUCLEOTIDE SEQUENCE [LARGE SCALE GENOMIC DNA]</scope>
    <source>
        <strain evidence="3">LMG 26416</strain>
    </source>
</reference>
<dbReference type="PANTHER" id="PTHR43162:SF1">
    <property type="entry name" value="PRESTALK A DIFFERENTIATION PROTEIN A"/>
    <property type="match status" value="1"/>
</dbReference>
<accession>A0A1H7F7C3</accession>
<dbReference type="InterPro" id="IPR036291">
    <property type="entry name" value="NAD(P)-bd_dom_sf"/>
</dbReference>
<organism evidence="2 3">
    <name type="scientific">Paraburkholderia caballeronis</name>
    <dbReference type="NCBI Taxonomy" id="416943"/>
    <lineage>
        <taxon>Bacteria</taxon>
        <taxon>Pseudomonadati</taxon>
        <taxon>Pseudomonadota</taxon>
        <taxon>Betaproteobacteria</taxon>
        <taxon>Burkholderiales</taxon>
        <taxon>Burkholderiaceae</taxon>
        <taxon>Paraburkholderia</taxon>
    </lineage>
</organism>
<sequence>MKPTILISGATGSTGSVAASLLLDRGFSVRALVRTNDERTKKLAAQGAEIVTGDFLDFRSVQRAFNGVQRAYFCYPVFPGIVQATVHFAQAAREEDVEYVVNISQRTARADARSESALQHWLAEQVFDRSGVPVTHLRPTAFNEWLLYTRGKIRDGEYGVPFGPTGRFAPISARDQGEVIAAILADPAAHIGKTYPLLGPVELTPPQIAEIVARTLGKAVRYKQIAPEEWVRTVFGGEFPFGAQHLHGITDAHEAGHMAGTNDIVAAIIGREPESVAEFVERNRMAFE</sequence>
<dbReference type="InterPro" id="IPR008030">
    <property type="entry name" value="NmrA-like"/>
</dbReference>
<dbReference type="RefSeq" id="WP_090552808.1">
    <property type="nucleotide sequence ID" value="NZ_FNSR01000003.1"/>
</dbReference>
<dbReference type="AlphaFoldDB" id="A0A1H7F7C3"/>
<proteinExistence type="predicted"/>